<evidence type="ECO:0000313" key="1">
    <source>
        <dbReference type="EMBL" id="PWZ25896.1"/>
    </source>
</evidence>
<sequence length="83" mass="9419">MCRIQKRWPLIAPLSSYGRGRERLGPRHISLIHGEGLNDVVITGSNGTIDGQGHMWWELLRNRTLNHTRGHLIELVNSNNGIQ</sequence>
<reference evidence="1 2" key="1">
    <citation type="journal article" date="2018" name="Nat. Genet.">
        <title>Extensive intraspecific gene order and gene structural variations between Mo17 and other maize genomes.</title>
        <authorList>
            <person name="Sun S."/>
            <person name="Zhou Y."/>
            <person name="Chen J."/>
            <person name="Shi J."/>
            <person name="Zhao H."/>
            <person name="Zhao H."/>
            <person name="Song W."/>
            <person name="Zhang M."/>
            <person name="Cui Y."/>
            <person name="Dong X."/>
            <person name="Liu H."/>
            <person name="Ma X."/>
            <person name="Jiao Y."/>
            <person name="Wang B."/>
            <person name="Wei X."/>
            <person name="Stein J.C."/>
            <person name="Glaubitz J.C."/>
            <person name="Lu F."/>
            <person name="Yu G."/>
            <person name="Liang C."/>
            <person name="Fengler K."/>
            <person name="Li B."/>
            <person name="Rafalski A."/>
            <person name="Schnable P.S."/>
            <person name="Ware D.H."/>
            <person name="Buckler E.S."/>
            <person name="Lai J."/>
        </authorList>
    </citation>
    <scope>NUCLEOTIDE SEQUENCE [LARGE SCALE GENOMIC DNA]</scope>
    <source>
        <strain evidence="2">cv. Missouri 17</strain>
        <tissue evidence="1">Seedling</tissue>
    </source>
</reference>
<comment type="caution">
    <text evidence="1">The sequence shown here is derived from an EMBL/GenBank/DDBJ whole genome shotgun (WGS) entry which is preliminary data.</text>
</comment>
<accession>A0A3L6EY37</accession>
<dbReference type="AlphaFoldDB" id="A0A3L6EY37"/>
<dbReference type="SUPFAM" id="SSF51126">
    <property type="entry name" value="Pectin lyase-like"/>
    <property type="match status" value="1"/>
</dbReference>
<dbReference type="PANTHER" id="PTHR31339:SF4">
    <property type="entry name" value="PECTIN LYASE-LIKE SUPERFAMILY PROTEIN"/>
    <property type="match status" value="1"/>
</dbReference>
<dbReference type="Gene3D" id="2.160.20.10">
    <property type="entry name" value="Single-stranded right-handed beta-helix, Pectin lyase-like"/>
    <property type="match status" value="1"/>
</dbReference>
<dbReference type="InterPro" id="IPR012334">
    <property type="entry name" value="Pectin_lyas_fold"/>
</dbReference>
<dbReference type="InterPro" id="IPR011050">
    <property type="entry name" value="Pectin_lyase_fold/virulence"/>
</dbReference>
<evidence type="ECO:0000313" key="2">
    <source>
        <dbReference type="Proteomes" id="UP000251960"/>
    </source>
</evidence>
<dbReference type="EMBL" id="NCVQ01000005">
    <property type="protein sequence ID" value="PWZ25896.1"/>
    <property type="molecule type" value="Genomic_DNA"/>
</dbReference>
<dbReference type="Proteomes" id="UP000251960">
    <property type="component" value="Chromosome 4"/>
</dbReference>
<proteinExistence type="predicted"/>
<name>A0A3L6EY37_MAIZE</name>
<dbReference type="PANTHER" id="PTHR31339">
    <property type="entry name" value="PECTIN LYASE-RELATED"/>
    <property type="match status" value="1"/>
</dbReference>
<protein>
    <submittedName>
        <fullName evidence="1">Putative polygalacturonase</fullName>
    </submittedName>
</protein>
<dbReference type="InterPro" id="IPR051801">
    <property type="entry name" value="GH28_Enzymes"/>
</dbReference>
<gene>
    <name evidence="1" type="primary">GSVIVT00026920001_14</name>
    <name evidence="1" type="ORF">Zm00014a_035622</name>
</gene>
<organism evidence="1 2">
    <name type="scientific">Zea mays</name>
    <name type="common">Maize</name>
    <dbReference type="NCBI Taxonomy" id="4577"/>
    <lineage>
        <taxon>Eukaryota</taxon>
        <taxon>Viridiplantae</taxon>
        <taxon>Streptophyta</taxon>
        <taxon>Embryophyta</taxon>
        <taxon>Tracheophyta</taxon>
        <taxon>Spermatophyta</taxon>
        <taxon>Magnoliopsida</taxon>
        <taxon>Liliopsida</taxon>
        <taxon>Poales</taxon>
        <taxon>Poaceae</taxon>
        <taxon>PACMAD clade</taxon>
        <taxon>Panicoideae</taxon>
        <taxon>Andropogonodae</taxon>
        <taxon>Andropogoneae</taxon>
        <taxon>Tripsacinae</taxon>
        <taxon>Zea</taxon>
    </lineage>
</organism>